<gene>
    <name evidence="1" type="ORF">MgSA37_02604</name>
</gene>
<proteinExistence type="predicted"/>
<protein>
    <submittedName>
        <fullName evidence="1">Uncharacterized protein</fullName>
    </submittedName>
</protein>
<sequence length="61" mass="7255">MFRVFREEKWNTNDRRPGVPGLKNRLFRHAAWTHSNLSVSLKSTINKEFLKGSRTSGLYRY</sequence>
<evidence type="ECO:0000313" key="1">
    <source>
        <dbReference type="EMBL" id="BAU54428.1"/>
    </source>
</evidence>
<evidence type="ECO:0000313" key="2">
    <source>
        <dbReference type="Proteomes" id="UP000218263"/>
    </source>
</evidence>
<name>A0A110B2R7_9SPHI</name>
<reference evidence="1 2" key="1">
    <citation type="submission" date="2015-12" db="EMBL/GenBank/DDBJ databases">
        <title>Genome sequence of Mucilaginibacter gotjawali.</title>
        <authorList>
            <person name="Lee J.S."/>
            <person name="Lee K.C."/>
            <person name="Kim K.K."/>
            <person name="Lee B.W."/>
        </authorList>
    </citation>
    <scope>NUCLEOTIDE SEQUENCE [LARGE SCALE GENOMIC DNA]</scope>
    <source>
        <strain evidence="1 2">SA3-7</strain>
    </source>
</reference>
<keyword evidence="2" id="KW-1185">Reference proteome</keyword>
<dbReference type="KEGG" id="mgot:MgSA37_02604"/>
<accession>A0A110B2R7</accession>
<dbReference type="Proteomes" id="UP000218263">
    <property type="component" value="Chromosome"/>
</dbReference>
<dbReference type="EMBL" id="AP017313">
    <property type="protein sequence ID" value="BAU54428.1"/>
    <property type="molecule type" value="Genomic_DNA"/>
</dbReference>
<dbReference type="AlphaFoldDB" id="A0A110B2R7"/>
<organism evidence="1 2">
    <name type="scientific">Mucilaginibacter gotjawali</name>
    <dbReference type="NCBI Taxonomy" id="1550579"/>
    <lineage>
        <taxon>Bacteria</taxon>
        <taxon>Pseudomonadati</taxon>
        <taxon>Bacteroidota</taxon>
        <taxon>Sphingobacteriia</taxon>
        <taxon>Sphingobacteriales</taxon>
        <taxon>Sphingobacteriaceae</taxon>
        <taxon>Mucilaginibacter</taxon>
    </lineage>
</organism>